<name>A0ACB6SGD3_9PLEO</name>
<sequence>MLRSSLSLSHLLQSILKISHAAKQAPFVRHVCRNRTAAAGRHNSASPLHTHSQPPVAAMNNNFNPWAQPFTPNYGYPGQPYEQNRERNRSQWQTPTQGYMSPVSVASAPWNANYGQPQQYYSNGGPMYNDAAAQQQAQAQGYYYQRAQYYGYTQEFTPINALQQALGQTPQRNYPFFGPSFAAMQSQSGVQGISNDDLQASTPLSDDGPIQVVTDGLANMKEEPTVYPTTKPTGRSRDPKIMLPAPAPTEAYMAQAAEEPSTVELSGRILVILDLNGTLLYRPNRNKKTMIARPFLIPFLRYLFSNFAVMVWSSARPENVASLVEQSLEGDLRKALVAQWGRDVFNLKPEHYSANVQVYKNLDLVWSKDEIQKQHPDYENGGRFGQHNTVLIDDSMLKAAAQPHNLLQISEFNAAPQQMREDKLHEVAGYLEALRTQRDVSKFMRKEPFQNDGGKWVYEWPEKDATTQGTAYQGGQLQGKVSMQSPSKKKVKQNKKAKKREAAERAAKAKKNGGAEQADESESSGEDERSDEVGRSDGGVKRF</sequence>
<proteinExistence type="predicted"/>
<reference evidence="1" key="1">
    <citation type="journal article" date="2020" name="Stud. Mycol.">
        <title>101 Dothideomycetes genomes: a test case for predicting lifestyles and emergence of pathogens.</title>
        <authorList>
            <person name="Haridas S."/>
            <person name="Albert R."/>
            <person name="Binder M."/>
            <person name="Bloem J."/>
            <person name="Labutti K."/>
            <person name="Salamov A."/>
            <person name="Andreopoulos B."/>
            <person name="Baker S."/>
            <person name="Barry K."/>
            <person name="Bills G."/>
            <person name="Bluhm B."/>
            <person name="Cannon C."/>
            <person name="Castanera R."/>
            <person name="Culley D."/>
            <person name="Daum C."/>
            <person name="Ezra D."/>
            <person name="Gonzalez J."/>
            <person name="Henrissat B."/>
            <person name="Kuo A."/>
            <person name="Liang C."/>
            <person name="Lipzen A."/>
            <person name="Lutzoni F."/>
            <person name="Magnuson J."/>
            <person name="Mondo S."/>
            <person name="Nolan M."/>
            <person name="Ohm R."/>
            <person name="Pangilinan J."/>
            <person name="Park H.-J."/>
            <person name="Ramirez L."/>
            <person name="Alfaro M."/>
            <person name="Sun H."/>
            <person name="Tritt A."/>
            <person name="Yoshinaga Y."/>
            <person name="Zwiers L.-H."/>
            <person name="Turgeon B."/>
            <person name="Goodwin S."/>
            <person name="Spatafora J."/>
            <person name="Crous P."/>
            <person name="Grigoriev I."/>
        </authorList>
    </citation>
    <scope>NUCLEOTIDE SEQUENCE</scope>
    <source>
        <strain evidence="1">CBS 525.71</strain>
    </source>
</reference>
<dbReference type="Proteomes" id="UP000799754">
    <property type="component" value="Unassembled WGS sequence"/>
</dbReference>
<evidence type="ECO:0000313" key="1">
    <source>
        <dbReference type="EMBL" id="KAF2633396.1"/>
    </source>
</evidence>
<dbReference type="EMBL" id="MU006701">
    <property type="protein sequence ID" value="KAF2633396.1"/>
    <property type="molecule type" value="Genomic_DNA"/>
</dbReference>
<protein>
    <submittedName>
        <fullName evidence="1">HAD-like protein</fullName>
    </submittedName>
</protein>
<organism evidence="1 2">
    <name type="scientific">Macroventuria anomochaeta</name>
    <dbReference type="NCBI Taxonomy" id="301207"/>
    <lineage>
        <taxon>Eukaryota</taxon>
        <taxon>Fungi</taxon>
        <taxon>Dikarya</taxon>
        <taxon>Ascomycota</taxon>
        <taxon>Pezizomycotina</taxon>
        <taxon>Dothideomycetes</taxon>
        <taxon>Pleosporomycetidae</taxon>
        <taxon>Pleosporales</taxon>
        <taxon>Pleosporineae</taxon>
        <taxon>Didymellaceae</taxon>
        <taxon>Macroventuria</taxon>
    </lineage>
</organism>
<comment type="caution">
    <text evidence="1">The sequence shown here is derived from an EMBL/GenBank/DDBJ whole genome shotgun (WGS) entry which is preliminary data.</text>
</comment>
<gene>
    <name evidence="1" type="ORF">BU25DRAFT_405292</name>
</gene>
<evidence type="ECO:0000313" key="2">
    <source>
        <dbReference type="Proteomes" id="UP000799754"/>
    </source>
</evidence>
<accession>A0ACB6SGD3</accession>
<keyword evidence="2" id="KW-1185">Reference proteome</keyword>